<reference evidence="2 4" key="2">
    <citation type="journal article" date="2015" name="Genome Announc.">
        <title>Expanding the biotechnology potential of lactobacilli through comparative genomics of 213 strains and associated genera.</title>
        <authorList>
            <person name="Sun Z."/>
            <person name="Harris H.M."/>
            <person name="McCann A."/>
            <person name="Guo C."/>
            <person name="Argimon S."/>
            <person name="Zhang W."/>
            <person name="Yang X."/>
            <person name="Jeffery I.B."/>
            <person name="Cooney J.C."/>
            <person name="Kagawa T.F."/>
            <person name="Liu W."/>
            <person name="Song Y."/>
            <person name="Salvetti E."/>
            <person name="Wrobel A."/>
            <person name="Rasinkangas P."/>
            <person name="Parkhill J."/>
            <person name="Rea M.C."/>
            <person name="O'Sullivan O."/>
            <person name="Ritari J."/>
            <person name="Douillard F.P."/>
            <person name="Paul Ross R."/>
            <person name="Yang R."/>
            <person name="Briner A.E."/>
            <person name="Felis G.E."/>
            <person name="de Vos W.M."/>
            <person name="Barrangou R."/>
            <person name="Klaenhammer T.R."/>
            <person name="Caufield P.W."/>
            <person name="Cui Y."/>
            <person name="Zhang H."/>
            <person name="O'Toole P.W."/>
        </authorList>
    </citation>
    <scope>NUCLEOTIDE SEQUENCE [LARGE SCALE GENOMIC DNA]</scope>
    <source>
        <strain evidence="2 4">DSM 23908</strain>
    </source>
</reference>
<dbReference type="EMBL" id="CAKC01000044">
    <property type="protein sequence ID" value="CCI86965.1"/>
    <property type="molecule type" value="Genomic_DNA"/>
</dbReference>
<evidence type="ECO:0000313" key="4">
    <source>
        <dbReference type="Proteomes" id="UP000051521"/>
    </source>
</evidence>
<keyword evidence="4" id="KW-1185">Reference proteome</keyword>
<dbReference type="EMBL" id="AYZO01000014">
    <property type="protein sequence ID" value="KRN12019.1"/>
    <property type="molecule type" value="Genomic_DNA"/>
</dbReference>
<accession>I7K0N5</accession>
<comment type="caution">
    <text evidence="1">The sequence shown here is derived from an EMBL/GenBank/DDBJ whole genome shotgun (WGS) entry which is preliminary data.</text>
</comment>
<reference evidence="1 3" key="1">
    <citation type="submission" date="2012-06" db="EMBL/GenBank/DDBJ databases">
        <title>Draft genome sequence of Lactobacillus gigeriorum CRBIP 24.85T, isolated from chicken crop.</title>
        <authorList>
            <person name="Cousin S."/>
            <person name="Ma L."/>
            <person name="Creno S."/>
            <person name="Clermont D."/>
            <person name="Loux V."/>
            <person name="Bizet C."/>
            <person name="Bouchier C."/>
        </authorList>
    </citation>
    <scope>NUCLEOTIDE SEQUENCE [LARGE SCALE GENOMIC DNA]</scope>
    <source>
        <strain evidence="3">CRBIP 24.85T</strain>
        <strain evidence="1">Type strain: CRBIP 24.85</strain>
    </source>
</reference>
<dbReference type="Proteomes" id="UP000051521">
    <property type="component" value="Unassembled WGS sequence"/>
</dbReference>
<protein>
    <submittedName>
        <fullName evidence="1">Uncharacterized protein</fullName>
    </submittedName>
</protein>
<organism evidence="1 3">
    <name type="scientific">Lactobacillus gigeriorum DSM 23908 = CRBIP 24.85</name>
    <dbReference type="NCBI Taxonomy" id="1423751"/>
    <lineage>
        <taxon>Bacteria</taxon>
        <taxon>Bacillati</taxon>
        <taxon>Bacillota</taxon>
        <taxon>Bacilli</taxon>
        <taxon>Lactobacillales</taxon>
        <taxon>Lactobacillaceae</taxon>
        <taxon>Lactobacillus</taxon>
    </lineage>
</organism>
<proteinExistence type="predicted"/>
<evidence type="ECO:0000313" key="2">
    <source>
        <dbReference type="EMBL" id="KRN12019.1"/>
    </source>
</evidence>
<sequence length="167" mass="18798">MGLAIDGKKINGLAFAGQLFKPEGNWGELDFSEAGKSIESISNASFLGNSDQIQFLKENLEDKSLQYAPTIGFNSNVKTSPSNQFNRQIYLLFTIKQPDRKIAFAMISTLVEYNKLLDGYNAADWKFPIVAFCDYNNIVFGGVFRYLSTIAELFIQSLLRKKAIVWD</sequence>
<name>I7K0N5_9LACO</name>
<evidence type="ECO:0000313" key="3">
    <source>
        <dbReference type="Proteomes" id="UP000009326"/>
    </source>
</evidence>
<gene>
    <name evidence="1" type="ORF">BN52_01275</name>
    <name evidence="2" type="ORF">FC38_GL000423</name>
</gene>
<dbReference type="RefSeq" id="WP_008473060.1">
    <property type="nucleotide sequence ID" value="NZ_AYZO01000014.1"/>
</dbReference>
<dbReference type="STRING" id="1423751.FC38_GL000423"/>
<dbReference type="PATRIC" id="fig|1423751.3.peg.445"/>
<dbReference type="Proteomes" id="UP000009326">
    <property type="component" value="Unassembled WGS sequence"/>
</dbReference>
<dbReference type="AlphaFoldDB" id="I7K0N5"/>
<evidence type="ECO:0000313" key="1">
    <source>
        <dbReference type="EMBL" id="CCI86965.1"/>
    </source>
</evidence>